<comment type="similarity">
    <text evidence="1 4 5">Belongs to the bacterial ribosomal protein bL21 family.</text>
</comment>
<dbReference type="EMBL" id="JACRTB010000013">
    <property type="protein sequence ID" value="MBC8576599.1"/>
    <property type="molecule type" value="Genomic_DNA"/>
</dbReference>
<evidence type="ECO:0000256" key="4">
    <source>
        <dbReference type="HAMAP-Rule" id="MF_01363"/>
    </source>
</evidence>
<name>A0ABR7NJW6_9FIRM</name>
<dbReference type="GO" id="GO:0005840">
    <property type="term" value="C:ribosome"/>
    <property type="evidence" value="ECO:0007669"/>
    <property type="project" value="UniProtKB-KW"/>
</dbReference>
<keyword evidence="7" id="KW-1185">Reference proteome</keyword>
<proteinExistence type="inferred from homology"/>
<reference evidence="6 7" key="1">
    <citation type="submission" date="2020-08" db="EMBL/GenBank/DDBJ databases">
        <title>Genome public.</title>
        <authorList>
            <person name="Liu C."/>
            <person name="Sun Q."/>
        </authorList>
    </citation>
    <scope>NUCLEOTIDE SEQUENCE [LARGE SCALE GENOMIC DNA]</scope>
    <source>
        <strain evidence="6 7">BX1</strain>
    </source>
</reference>
<dbReference type="SUPFAM" id="SSF141091">
    <property type="entry name" value="L21p-like"/>
    <property type="match status" value="1"/>
</dbReference>
<evidence type="ECO:0000256" key="3">
    <source>
        <dbReference type="ARBA" id="ARBA00023274"/>
    </source>
</evidence>
<dbReference type="InterPro" id="IPR036164">
    <property type="entry name" value="bL21-like_sf"/>
</dbReference>
<comment type="function">
    <text evidence="4 5">This protein binds to 23S rRNA in the presence of protein L20.</text>
</comment>
<organism evidence="6 7">
    <name type="scientific">Yanshouia hominis</name>
    <dbReference type="NCBI Taxonomy" id="2763673"/>
    <lineage>
        <taxon>Bacteria</taxon>
        <taxon>Bacillati</taxon>
        <taxon>Bacillota</taxon>
        <taxon>Clostridia</taxon>
        <taxon>Eubacteriales</taxon>
        <taxon>Oscillospiraceae</taxon>
        <taxon>Yanshouia</taxon>
    </lineage>
</organism>
<gene>
    <name evidence="4 6" type="primary">rplU</name>
    <name evidence="6" type="ORF">H8717_09310</name>
</gene>
<accession>A0ABR7NJW6</accession>
<dbReference type="Pfam" id="PF00829">
    <property type="entry name" value="Ribosomal_L21p"/>
    <property type="match status" value="1"/>
</dbReference>
<keyword evidence="3 4" id="KW-0687">Ribonucleoprotein</keyword>
<dbReference type="HAMAP" id="MF_01363">
    <property type="entry name" value="Ribosomal_bL21"/>
    <property type="match status" value="1"/>
</dbReference>
<keyword evidence="4 5" id="KW-0694">RNA-binding</keyword>
<dbReference type="RefSeq" id="WP_250843479.1">
    <property type="nucleotide sequence ID" value="NZ_JACRTB010000013.1"/>
</dbReference>
<keyword evidence="2 4" id="KW-0689">Ribosomal protein</keyword>
<evidence type="ECO:0000256" key="2">
    <source>
        <dbReference type="ARBA" id="ARBA00022980"/>
    </source>
</evidence>
<dbReference type="PANTHER" id="PTHR21349">
    <property type="entry name" value="50S RIBOSOMAL PROTEIN L21"/>
    <property type="match status" value="1"/>
</dbReference>
<protein>
    <recommendedName>
        <fullName evidence="4">Large ribosomal subunit protein bL21</fullName>
    </recommendedName>
</protein>
<dbReference type="InterPro" id="IPR028909">
    <property type="entry name" value="bL21-like"/>
</dbReference>
<sequence length="103" mass="11317">MYAVFTTGGKQYRVAPGDVIFVEKLDAEVESTVEFDQVLAVGKDEGTVVGAPTVEGAKVEAKVLRNGKAKKITVFTYRPKKDSKRKMGHRQPYTKLEITAINA</sequence>
<comment type="subunit">
    <text evidence="4">Part of the 50S ribosomal subunit. Contacts protein L20.</text>
</comment>
<comment type="caution">
    <text evidence="6">The sequence shown here is derived from an EMBL/GenBank/DDBJ whole genome shotgun (WGS) entry which is preliminary data.</text>
</comment>
<evidence type="ECO:0000313" key="7">
    <source>
        <dbReference type="Proteomes" id="UP000658131"/>
    </source>
</evidence>
<evidence type="ECO:0000256" key="5">
    <source>
        <dbReference type="RuleBase" id="RU000562"/>
    </source>
</evidence>
<dbReference type="Proteomes" id="UP000658131">
    <property type="component" value="Unassembled WGS sequence"/>
</dbReference>
<evidence type="ECO:0000313" key="6">
    <source>
        <dbReference type="EMBL" id="MBC8576599.1"/>
    </source>
</evidence>
<evidence type="ECO:0000256" key="1">
    <source>
        <dbReference type="ARBA" id="ARBA00008563"/>
    </source>
</evidence>
<keyword evidence="4 5" id="KW-0699">rRNA-binding</keyword>
<dbReference type="NCBIfam" id="TIGR00061">
    <property type="entry name" value="L21"/>
    <property type="match status" value="1"/>
</dbReference>
<dbReference type="InterPro" id="IPR001787">
    <property type="entry name" value="Ribosomal_bL21"/>
</dbReference>
<dbReference type="PANTHER" id="PTHR21349:SF0">
    <property type="entry name" value="LARGE RIBOSOMAL SUBUNIT PROTEIN BL21M"/>
    <property type="match status" value="1"/>
</dbReference>